<evidence type="ECO:0000256" key="3">
    <source>
        <dbReference type="ARBA" id="ARBA00022741"/>
    </source>
</evidence>
<dbReference type="PANTHER" id="PTHR44329:SF214">
    <property type="entry name" value="PROTEIN KINASE DOMAIN-CONTAINING PROTEIN"/>
    <property type="match status" value="1"/>
</dbReference>
<dbReference type="PROSITE" id="PS50011">
    <property type="entry name" value="PROTEIN_KINASE_DOM"/>
    <property type="match status" value="1"/>
</dbReference>
<gene>
    <name evidence="9" type="ORF">HYH03_014540</name>
</gene>
<evidence type="ECO:0000256" key="5">
    <source>
        <dbReference type="ARBA" id="ARBA00022840"/>
    </source>
</evidence>
<comment type="caution">
    <text evidence="9">The sequence shown here is derived from an EMBL/GenBank/DDBJ whole genome shotgun (WGS) entry which is preliminary data.</text>
</comment>
<evidence type="ECO:0000256" key="1">
    <source>
        <dbReference type="ARBA" id="ARBA00022527"/>
    </source>
</evidence>
<dbReference type="InterPro" id="IPR017441">
    <property type="entry name" value="Protein_kinase_ATP_BS"/>
</dbReference>
<dbReference type="GO" id="GO:0004674">
    <property type="term" value="F:protein serine/threonine kinase activity"/>
    <property type="evidence" value="ECO:0007669"/>
    <property type="project" value="UniProtKB-KW"/>
</dbReference>
<keyword evidence="3 6" id="KW-0547">Nucleotide-binding</keyword>
<evidence type="ECO:0000256" key="2">
    <source>
        <dbReference type="ARBA" id="ARBA00022679"/>
    </source>
</evidence>
<dbReference type="InterPro" id="IPR008271">
    <property type="entry name" value="Ser/Thr_kinase_AS"/>
</dbReference>
<dbReference type="AlphaFoldDB" id="A0A835XL73"/>
<evidence type="ECO:0000256" key="7">
    <source>
        <dbReference type="SAM" id="MobiDB-lite"/>
    </source>
</evidence>
<reference evidence="9" key="1">
    <citation type="journal article" date="2020" name="bioRxiv">
        <title>Comparative genomics of Chlamydomonas.</title>
        <authorList>
            <person name="Craig R.J."/>
            <person name="Hasan A.R."/>
            <person name="Ness R.W."/>
            <person name="Keightley P.D."/>
        </authorList>
    </citation>
    <scope>NUCLEOTIDE SEQUENCE</scope>
    <source>
        <strain evidence="9">CCAP 11/70</strain>
    </source>
</reference>
<keyword evidence="1" id="KW-0723">Serine/threonine-protein kinase</keyword>
<feature type="compositionally biased region" description="Low complexity" evidence="7">
    <location>
        <begin position="126"/>
        <end position="141"/>
    </location>
</feature>
<feature type="region of interest" description="Disordered" evidence="7">
    <location>
        <begin position="96"/>
        <end position="169"/>
    </location>
</feature>
<keyword evidence="2" id="KW-0808">Transferase</keyword>
<dbReference type="Proteomes" id="UP000612055">
    <property type="component" value="Unassembled WGS sequence"/>
</dbReference>
<evidence type="ECO:0000313" key="10">
    <source>
        <dbReference type="Proteomes" id="UP000612055"/>
    </source>
</evidence>
<dbReference type="Gene3D" id="3.30.200.20">
    <property type="entry name" value="Phosphorylase Kinase, domain 1"/>
    <property type="match status" value="1"/>
</dbReference>
<evidence type="ECO:0000256" key="6">
    <source>
        <dbReference type="PROSITE-ProRule" id="PRU10141"/>
    </source>
</evidence>
<dbReference type="PANTHER" id="PTHR44329">
    <property type="entry name" value="SERINE/THREONINE-PROTEIN KINASE TNNI3K-RELATED"/>
    <property type="match status" value="1"/>
</dbReference>
<dbReference type="Pfam" id="PF07714">
    <property type="entry name" value="PK_Tyr_Ser-Thr"/>
    <property type="match status" value="1"/>
</dbReference>
<dbReference type="InterPro" id="IPR000719">
    <property type="entry name" value="Prot_kinase_dom"/>
</dbReference>
<evidence type="ECO:0000259" key="8">
    <source>
        <dbReference type="PROSITE" id="PS50011"/>
    </source>
</evidence>
<sequence length="510" mass="53851">MQSPGLDILAPPPPGEMGLLVWESSFQILGSCYPPDLVRKGLSAFSRPPQMPGDGMNHFGILLGEQLPPLIPGRTCVNDTSAPPLQRLVAYLDHGHSRDSGGVPGQHGAVADDPEAPWPQSKAAAERGAGASAADLAAVKAPGATPGGSEEDSLLASDGSSARTMASRVGPKGIAEIGASDIADAADDTAASGDGRASGARTDESSASSQAGEAAGPAPGVNVLTLLPTLLGRGGFGQLVEGRYQSQPVAVKLLRWGVLETCSANEPLPPGLLHAFQSEVEVLACCQHPNVVSLLAVCVQPPRLCLVMERMDCSLEALIYGAGGGMGPQSLLPLPKVLHIAHQVCCGLEYLHPHVVHRDLKPANVLLNHPASPRPCVKLVDFGLARTQLSTRATEHPEAGTIGYIAPEAYDVENFVVRHHADIYSMGVLIWAMLTGRVPWEGCAAVEVAIQLAINRQQLPFHQLGPDRCPRKLQRLLLQCWDFDPERRPAAAELAKELLVLQELVEHGRL</sequence>
<protein>
    <recommendedName>
        <fullName evidence="8">Protein kinase domain-containing protein</fullName>
    </recommendedName>
</protein>
<feature type="domain" description="Protein kinase" evidence="8">
    <location>
        <begin position="225"/>
        <end position="500"/>
    </location>
</feature>
<dbReference type="GO" id="GO:0005524">
    <property type="term" value="F:ATP binding"/>
    <property type="evidence" value="ECO:0007669"/>
    <property type="project" value="UniProtKB-UniRule"/>
</dbReference>
<dbReference type="OrthoDB" id="536504at2759"/>
<dbReference type="SUPFAM" id="SSF56112">
    <property type="entry name" value="Protein kinase-like (PK-like)"/>
    <property type="match status" value="1"/>
</dbReference>
<feature type="region of interest" description="Disordered" evidence="7">
    <location>
        <begin position="187"/>
        <end position="218"/>
    </location>
</feature>
<dbReference type="EMBL" id="JAEHOE010000106">
    <property type="protein sequence ID" value="KAG2486857.1"/>
    <property type="molecule type" value="Genomic_DNA"/>
</dbReference>
<dbReference type="InterPro" id="IPR051681">
    <property type="entry name" value="Ser/Thr_Kinases-Pseudokinases"/>
</dbReference>
<dbReference type="InterPro" id="IPR001245">
    <property type="entry name" value="Ser-Thr/Tyr_kinase_cat_dom"/>
</dbReference>
<keyword evidence="4" id="KW-0418">Kinase</keyword>
<name>A0A835XL73_9CHLO</name>
<evidence type="ECO:0000313" key="9">
    <source>
        <dbReference type="EMBL" id="KAG2486857.1"/>
    </source>
</evidence>
<dbReference type="PROSITE" id="PS00107">
    <property type="entry name" value="PROTEIN_KINASE_ATP"/>
    <property type="match status" value="1"/>
</dbReference>
<feature type="binding site" evidence="6">
    <location>
        <position position="252"/>
    </location>
    <ligand>
        <name>ATP</name>
        <dbReference type="ChEBI" id="CHEBI:30616"/>
    </ligand>
</feature>
<dbReference type="InterPro" id="IPR011009">
    <property type="entry name" value="Kinase-like_dom_sf"/>
</dbReference>
<dbReference type="SMART" id="SM00220">
    <property type="entry name" value="S_TKc"/>
    <property type="match status" value="1"/>
</dbReference>
<dbReference type="Gene3D" id="1.10.510.10">
    <property type="entry name" value="Transferase(Phosphotransferase) domain 1"/>
    <property type="match status" value="1"/>
</dbReference>
<evidence type="ECO:0000256" key="4">
    <source>
        <dbReference type="ARBA" id="ARBA00022777"/>
    </source>
</evidence>
<dbReference type="PROSITE" id="PS00108">
    <property type="entry name" value="PROTEIN_KINASE_ST"/>
    <property type="match status" value="1"/>
</dbReference>
<organism evidence="9 10">
    <name type="scientific">Edaphochlamys debaryana</name>
    <dbReference type="NCBI Taxonomy" id="47281"/>
    <lineage>
        <taxon>Eukaryota</taxon>
        <taxon>Viridiplantae</taxon>
        <taxon>Chlorophyta</taxon>
        <taxon>core chlorophytes</taxon>
        <taxon>Chlorophyceae</taxon>
        <taxon>CS clade</taxon>
        <taxon>Chlamydomonadales</taxon>
        <taxon>Chlamydomonadales incertae sedis</taxon>
        <taxon>Edaphochlamys</taxon>
    </lineage>
</organism>
<keyword evidence="5 6" id="KW-0067">ATP-binding</keyword>
<proteinExistence type="predicted"/>
<keyword evidence="10" id="KW-1185">Reference proteome</keyword>
<accession>A0A835XL73</accession>